<dbReference type="Gene3D" id="2.40.100.20">
    <property type="match status" value="1"/>
</dbReference>
<protein>
    <submittedName>
        <fullName evidence="2">Cyclophilin-like fold protein</fullName>
    </submittedName>
</protein>
<dbReference type="Pfam" id="PF04126">
    <property type="entry name" value="Cyclophil_like"/>
    <property type="match status" value="1"/>
</dbReference>
<gene>
    <name evidence="2" type="ORF">PQG83_06840</name>
</gene>
<keyword evidence="3" id="KW-1185">Reference proteome</keyword>
<evidence type="ECO:0000313" key="3">
    <source>
        <dbReference type="Proteomes" id="UP001302494"/>
    </source>
</evidence>
<evidence type="ECO:0000259" key="1">
    <source>
        <dbReference type="Pfam" id="PF04126"/>
    </source>
</evidence>
<dbReference type="EMBL" id="CP116968">
    <property type="protein sequence ID" value="WNM63463.1"/>
    <property type="molecule type" value="Genomic_DNA"/>
</dbReference>
<dbReference type="AlphaFoldDB" id="A0AA96JXI7"/>
<evidence type="ECO:0000313" key="2">
    <source>
        <dbReference type="EMBL" id="WNM63463.1"/>
    </source>
</evidence>
<feature type="domain" description="Cyclophilin TM1367-like" evidence="1">
    <location>
        <begin position="7"/>
        <end position="124"/>
    </location>
</feature>
<dbReference type="Proteomes" id="UP001302494">
    <property type="component" value="Chromosome"/>
</dbReference>
<dbReference type="SUPFAM" id="SSF50891">
    <property type="entry name" value="Cyclophilin-like"/>
    <property type="match status" value="1"/>
</dbReference>
<reference evidence="2 3" key="1">
    <citation type="submission" date="2023-01" db="EMBL/GenBank/DDBJ databases">
        <title>Cultivation and genomic characterization of new, ubiquitous marine nitrite-oxidizing bacteria from the Nitrospirales.</title>
        <authorList>
            <person name="Mueller A.J."/>
            <person name="Daebeler A."/>
            <person name="Herbold C.W."/>
            <person name="Kirkegaard R.H."/>
            <person name="Daims H."/>
        </authorList>
    </citation>
    <scope>NUCLEOTIDE SEQUENCE [LARGE SCALE GENOMIC DNA]</scope>
    <source>
        <strain evidence="2 3">DK</strain>
    </source>
</reference>
<accession>A0AA96JXI7</accession>
<organism evidence="2 3">
    <name type="scientific">Candidatus Nitrospira neomarina</name>
    <dbReference type="NCBI Taxonomy" id="3020899"/>
    <lineage>
        <taxon>Bacteria</taxon>
        <taxon>Pseudomonadati</taxon>
        <taxon>Nitrospirota</taxon>
        <taxon>Nitrospiria</taxon>
        <taxon>Nitrospirales</taxon>
        <taxon>Nitrospiraceae</taxon>
        <taxon>Nitrospira</taxon>
    </lineage>
</organism>
<name>A0AA96JXI7_9BACT</name>
<dbReference type="KEGG" id="nneo:PQG83_06840"/>
<dbReference type="InterPro" id="IPR029000">
    <property type="entry name" value="Cyclophilin-like_dom_sf"/>
</dbReference>
<dbReference type="InterPro" id="IPR025658">
    <property type="entry name" value="Cyclophilin_TM1367"/>
</dbReference>
<sequence length="131" mass="14275">MEFRPQKIKMTIGGIQVIAQLKPNRTAQAVVEALPIEAPVNQWGEEFYCNMPGVKDYREVATTQVKVGDVAFWGMGGMLAVFFGRTPMSLGDDPVPADRVNVIGKVIGDPKVLREATGASLMRVEQLPEGT</sequence>
<dbReference type="RefSeq" id="WP_312748093.1">
    <property type="nucleotide sequence ID" value="NZ_CP116968.1"/>
</dbReference>
<proteinExistence type="predicted"/>